<evidence type="ECO:0000256" key="4">
    <source>
        <dbReference type="ARBA" id="ARBA00022989"/>
    </source>
</evidence>
<keyword evidence="11" id="KW-1185">Reference proteome</keyword>
<dbReference type="Pfam" id="PF03105">
    <property type="entry name" value="SPX"/>
    <property type="match status" value="1"/>
</dbReference>
<dbReference type="EMBL" id="CAJPDQ010000004">
    <property type="protein sequence ID" value="CAF9907840.1"/>
    <property type="molecule type" value="Genomic_DNA"/>
</dbReference>
<evidence type="ECO:0000256" key="2">
    <source>
        <dbReference type="ARBA" id="ARBA00009665"/>
    </source>
</evidence>
<protein>
    <submittedName>
        <fullName evidence="10">Uncharacterized protein</fullName>
    </submittedName>
</protein>
<dbReference type="GO" id="GO:0006817">
    <property type="term" value="P:phosphate ion transport"/>
    <property type="evidence" value="ECO:0007669"/>
    <property type="project" value="TreeGrafter"/>
</dbReference>
<feature type="compositionally biased region" description="Basic and acidic residues" evidence="6">
    <location>
        <begin position="1340"/>
        <end position="1354"/>
    </location>
</feature>
<evidence type="ECO:0000313" key="10">
    <source>
        <dbReference type="EMBL" id="CAF9907840.1"/>
    </source>
</evidence>
<gene>
    <name evidence="10" type="ORF">GOMPHAMPRED_006000</name>
</gene>
<comment type="similarity">
    <text evidence="2">Belongs to the SYG1 (TC 2.A.94) family.</text>
</comment>
<feature type="transmembrane region" description="Helical" evidence="7">
    <location>
        <begin position="797"/>
        <end position="820"/>
    </location>
</feature>
<dbReference type="Pfam" id="PF03124">
    <property type="entry name" value="EXS"/>
    <property type="match status" value="1"/>
</dbReference>
<feature type="region of interest" description="Disordered" evidence="6">
    <location>
        <begin position="97"/>
        <end position="203"/>
    </location>
</feature>
<comment type="subcellular location">
    <subcellularLocation>
        <location evidence="1">Membrane</location>
        <topology evidence="1">Multi-pass membrane protein</topology>
    </subcellularLocation>
</comment>
<feature type="region of interest" description="Disordered" evidence="6">
    <location>
        <begin position="991"/>
        <end position="1013"/>
    </location>
</feature>
<dbReference type="PANTHER" id="PTHR10783">
    <property type="entry name" value="XENOTROPIC AND POLYTROPIC RETROVIRUS RECEPTOR 1-RELATED"/>
    <property type="match status" value="1"/>
</dbReference>
<evidence type="ECO:0000256" key="6">
    <source>
        <dbReference type="SAM" id="MobiDB-lite"/>
    </source>
</evidence>
<evidence type="ECO:0000256" key="3">
    <source>
        <dbReference type="ARBA" id="ARBA00022692"/>
    </source>
</evidence>
<keyword evidence="4 7" id="KW-1133">Transmembrane helix</keyword>
<accession>A0A8H3I594</accession>
<evidence type="ECO:0000313" key="11">
    <source>
        <dbReference type="Proteomes" id="UP000664169"/>
    </source>
</evidence>
<feature type="compositionally biased region" description="Acidic residues" evidence="6">
    <location>
        <begin position="1002"/>
        <end position="1012"/>
    </location>
</feature>
<feature type="compositionally biased region" description="Low complexity" evidence="6">
    <location>
        <begin position="98"/>
        <end position="109"/>
    </location>
</feature>
<feature type="transmembrane region" description="Helical" evidence="7">
    <location>
        <begin position="731"/>
        <end position="755"/>
    </location>
</feature>
<feature type="region of interest" description="Disordered" evidence="6">
    <location>
        <begin position="1338"/>
        <end position="1373"/>
    </location>
</feature>
<feature type="transmembrane region" description="Helical" evidence="7">
    <location>
        <begin position="628"/>
        <end position="647"/>
    </location>
</feature>
<organism evidence="10 11">
    <name type="scientific">Gomphillus americanus</name>
    <dbReference type="NCBI Taxonomy" id="1940652"/>
    <lineage>
        <taxon>Eukaryota</taxon>
        <taxon>Fungi</taxon>
        <taxon>Dikarya</taxon>
        <taxon>Ascomycota</taxon>
        <taxon>Pezizomycotina</taxon>
        <taxon>Lecanoromycetes</taxon>
        <taxon>OSLEUM clade</taxon>
        <taxon>Ostropomycetidae</taxon>
        <taxon>Ostropales</taxon>
        <taxon>Graphidaceae</taxon>
        <taxon>Gomphilloideae</taxon>
        <taxon>Gomphillus</taxon>
    </lineage>
</organism>
<feature type="domain" description="EXS" evidence="8">
    <location>
        <begin position="763"/>
        <end position="962"/>
    </location>
</feature>
<evidence type="ECO:0000259" key="9">
    <source>
        <dbReference type="PROSITE" id="PS51382"/>
    </source>
</evidence>
<feature type="transmembrane region" description="Helical" evidence="7">
    <location>
        <begin position="909"/>
        <end position="929"/>
    </location>
</feature>
<dbReference type="PANTHER" id="PTHR10783:SF103">
    <property type="entry name" value="SOLUTE CARRIER FAMILY 53 MEMBER 1"/>
    <property type="match status" value="1"/>
</dbReference>
<dbReference type="OrthoDB" id="9970435at2759"/>
<dbReference type="InterPro" id="IPR004342">
    <property type="entry name" value="EXS_C"/>
</dbReference>
<evidence type="ECO:0000256" key="1">
    <source>
        <dbReference type="ARBA" id="ARBA00004141"/>
    </source>
</evidence>
<feature type="transmembrane region" description="Helical" evidence="7">
    <location>
        <begin position="659"/>
        <end position="679"/>
    </location>
</feature>
<keyword evidence="3 7" id="KW-0812">Transmembrane</keyword>
<feature type="transmembrane region" description="Helical" evidence="7">
    <location>
        <begin position="540"/>
        <end position="559"/>
    </location>
</feature>
<proteinExistence type="inferred from homology"/>
<dbReference type="CDD" id="cd14475">
    <property type="entry name" value="SPX_SYG1_like"/>
    <property type="match status" value="1"/>
</dbReference>
<feature type="transmembrane region" description="Helical" evidence="7">
    <location>
        <begin position="832"/>
        <end position="854"/>
    </location>
</feature>
<feature type="transmembrane region" description="Helical" evidence="7">
    <location>
        <begin position="879"/>
        <end position="902"/>
    </location>
</feature>
<evidence type="ECO:0000256" key="7">
    <source>
        <dbReference type="SAM" id="Phobius"/>
    </source>
</evidence>
<dbReference type="GO" id="GO:0000822">
    <property type="term" value="F:inositol hexakisphosphate binding"/>
    <property type="evidence" value="ECO:0007669"/>
    <property type="project" value="TreeGrafter"/>
</dbReference>
<dbReference type="PROSITE" id="PS51380">
    <property type="entry name" value="EXS"/>
    <property type="match status" value="1"/>
</dbReference>
<dbReference type="GO" id="GO:0005886">
    <property type="term" value="C:plasma membrane"/>
    <property type="evidence" value="ECO:0007669"/>
    <property type="project" value="TreeGrafter"/>
</dbReference>
<dbReference type="GO" id="GO:0005794">
    <property type="term" value="C:Golgi apparatus"/>
    <property type="evidence" value="ECO:0007669"/>
    <property type="project" value="TreeGrafter"/>
</dbReference>
<reference evidence="10" key="1">
    <citation type="submission" date="2021-03" db="EMBL/GenBank/DDBJ databases">
        <authorList>
            <person name="Tagirdzhanova G."/>
        </authorList>
    </citation>
    <scope>NUCLEOTIDE SEQUENCE</scope>
</reference>
<evidence type="ECO:0000259" key="8">
    <source>
        <dbReference type="PROSITE" id="PS51380"/>
    </source>
</evidence>
<comment type="caution">
    <text evidence="10">The sequence shown here is derived from an EMBL/GenBank/DDBJ whole genome shotgun (WGS) entry which is preliminary data.</text>
</comment>
<feature type="transmembrane region" description="Helical" evidence="7">
    <location>
        <begin position="579"/>
        <end position="599"/>
    </location>
</feature>
<feature type="transmembrane region" description="Helical" evidence="7">
    <location>
        <begin position="767"/>
        <end position="785"/>
    </location>
</feature>
<dbReference type="Proteomes" id="UP000664169">
    <property type="component" value="Unassembled WGS sequence"/>
</dbReference>
<dbReference type="GO" id="GO:0016036">
    <property type="term" value="P:cellular response to phosphate starvation"/>
    <property type="evidence" value="ECO:0007669"/>
    <property type="project" value="TreeGrafter"/>
</dbReference>
<dbReference type="PROSITE" id="PS51382">
    <property type="entry name" value="SPX"/>
    <property type="match status" value="1"/>
</dbReference>
<feature type="domain" description="SPX" evidence="9">
    <location>
        <begin position="1"/>
        <end position="488"/>
    </location>
</feature>
<dbReference type="InterPro" id="IPR004331">
    <property type="entry name" value="SPX_dom"/>
</dbReference>
<keyword evidence="5 7" id="KW-0472">Membrane</keyword>
<name>A0A8H3I594_9LECA</name>
<sequence>MLELKNQLIPEWRAKYLDYKACLNHNENKRTALIAAKRKLDACEQALRKANHSPNGFQSSNVSRGRRTPLVPSQLLSASTTPYPAFNDAAIEEQRRVNASAAAENASQALQRVQSRRNEQKSLAEQQPLRGKDSGDPSSGSGGVYGSLDSNRNIDLQGKHASRSHNVSSPPSPEINFRTRAKGTGETVYRTRSEGAPSLELPGPAISDSIKASVEHNNHTDLVKTSSVVHPSIPDRISRHAVVTTAQSPQTLTRRAFTSPYVQPQTPRSLFNRYFSRSIETPTAIELPLEAFRDFDAKRADFFSFLDDQLTVVADFYKEKEDQAVARFEMLQEQLDLLKEYQAKKANAAAVERQAQEYRRSIGLPDDGATNSHDQVMTKKLKDKIIDKTSFRPTTPSHTKNTSESIKDPLGAQISRSTNSAVKDYTRKTNDQVPYTEARSKLKHALQEFYRNLDMLKSYSMLNREAFRKIIKKYDKTISARHSGKFMSEKVDKAWFVKSDVTDTLMASTENLYAYFERGSHKMAANKLRAKHNVDYSPSAFRNGLFLGAGAVIGIRGLVWASDLFYNSPDPAIVVQTSYLLQIYAGYFLALFLFLAFCVDCRLWMHNRINYVFIFEFDPRSSLDWQQLAEIPSLLFLLLGILMWVNFGPYGGGPSSVLWLYYPVILVGLSICIVFFPFQHFPLFYPKIKDGSIRIYRKRIGFLYPHSRAWFVFSNFRLYTGGIYPVEFRDFFLGDMYCSLTYAMGNIELFFCLYATRWGNPPACNSVNSMLFGFFTCLPGIWRAFQCLRRYKDSRMAFPHLANCAKYICTILFYMTLSLYRLDETPLRKGIFITFATINSIYVSIWDICFDWSLGTHGGRGLFFADSRGRNQQFGFPTWYYYPAVIIDPLLRFNWMFYVFFLQELQHSALLSFFVAFSEIFRRAFWALFRVENEHMTNVGMFRASRDVPLPYNMRLSRTSTTEPSEIESQSEIMSTPRKVASAIAGAHTHDFERRKPRVHESDEEDEDDDDDRFWHAQSNFNKRVKLFERNHSVFVGPYTVKQGDNEWPFEFTIPQNCEQDASQVFHDKKSSIFDDDPQQDLPPSVEQIVSKSFNTSGNTFSITYPLTASVLVDKMIGSKRDDITVNLNIRLLRDTEHPSWRTVSQICKFQTFIGKSDQQPKRKASIFRRRGSTQLEPNFNFTLNAKIATTVIVGRPVPVFLALQHDTAPFPNAPRFVITSISAILGTDNVTRSQGSQQELYLSGSPETLWNETLSFGSKLAVPIPIENGDVLDVRSIVPDFWVPASEIPSFTSFSACRIHEMKIKVEVQCNDESFTATFMTKRSILLPQDFRSSAEQIENGKEGARKDDKQDDSYADAIPGQDDAPPSFGMATSDGEILPGYSRDAISALFTVFLLRASLLVLTSRAIATFKLQIGSGPARTWRFITFTSQQWLPRSSTSNAYREVPGEDDTTVESYNEQEDIEMGDYASVVSTSNEALQERGINLLLQAQHHTENLSTSTKRRTLSAHIASAFEAYPESISRASLVNTVTINLDDSEKTSRPRPSIQSYFKDTGTSELNLDQCNNFREVEQHNAITKNDDGPSAGLKNNGGPLSFLENVLEPSLDSLVDWIVRATEEEMVQTRERG</sequence>
<evidence type="ECO:0000256" key="5">
    <source>
        <dbReference type="ARBA" id="ARBA00023136"/>
    </source>
</evidence>